<comment type="caution">
    <text evidence="2">The sequence shown here is derived from an EMBL/GenBank/DDBJ whole genome shotgun (WGS) entry which is preliminary data.</text>
</comment>
<evidence type="ECO:0000256" key="1">
    <source>
        <dbReference type="SAM" id="MobiDB-lite"/>
    </source>
</evidence>
<gene>
    <name evidence="2" type="ORF">VXC91_34770</name>
</gene>
<name>A0ABU7FS66_9ACTN</name>
<dbReference type="Proteomes" id="UP001333996">
    <property type="component" value="Unassembled WGS sequence"/>
</dbReference>
<dbReference type="EMBL" id="JAYWVC010000192">
    <property type="protein sequence ID" value="MED7826961.1"/>
    <property type="molecule type" value="Genomic_DNA"/>
</dbReference>
<accession>A0ABU7FS66</accession>
<feature type="compositionally biased region" description="Low complexity" evidence="1">
    <location>
        <begin position="217"/>
        <end position="229"/>
    </location>
</feature>
<reference evidence="2" key="1">
    <citation type="submission" date="2024-01" db="EMBL/GenBank/DDBJ databases">
        <title>First draft genome sequence data of TA4-1, the type strain of Gram-positive actinobacterium Streptomyces chiangmaiensis.</title>
        <authorList>
            <person name="Yasawong M."/>
            <person name="Nantapong N."/>
        </authorList>
    </citation>
    <scope>NUCLEOTIDE SEQUENCE</scope>
    <source>
        <strain evidence="2">TA4-1</strain>
    </source>
</reference>
<keyword evidence="3" id="KW-1185">Reference proteome</keyword>
<dbReference type="RefSeq" id="WP_329511350.1">
    <property type="nucleotide sequence ID" value="NZ_BAAAYZ010000174.1"/>
</dbReference>
<evidence type="ECO:0008006" key="4">
    <source>
        <dbReference type="Google" id="ProtNLM"/>
    </source>
</evidence>
<evidence type="ECO:0000313" key="2">
    <source>
        <dbReference type="EMBL" id="MED7826961.1"/>
    </source>
</evidence>
<evidence type="ECO:0000313" key="3">
    <source>
        <dbReference type="Proteomes" id="UP001333996"/>
    </source>
</evidence>
<feature type="region of interest" description="Disordered" evidence="1">
    <location>
        <begin position="217"/>
        <end position="260"/>
    </location>
</feature>
<organism evidence="2 3">
    <name type="scientific">Streptomyces chiangmaiensis</name>
    <dbReference type="NCBI Taxonomy" id="766497"/>
    <lineage>
        <taxon>Bacteria</taxon>
        <taxon>Bacillati</taxon>
        <taxon>Actinomycetota</taxon>
        <taxon>Actinomycetes</taxon>
        <taxon>Kitasatosporales</taxon>
        <taxon>Streptomycetaceae</taxon>
        <taxon>Streptomyces</taxon>
    </lineage>
</organism>
<sequence length="260" mass="27756">MRKWRVAARETAVLTGTLAVMLALLVWGASSAAAGGPTSVLVTSPESGEATARYFSDEEYGQLEQLLGPPDTGTRDKPPEADLVDTRQINVTWLAHDISPWRLDRVFPGSGTDAVWIHTAAHVLESPNGYWHRAEDAARLRTLLKKLGVMGRTSDTGYSGVLPMPWQSDVPATSSADVRTAPATVAAPEAGGTNWWWAITGAGAGAVLTLVLPPRRGAARPRAPQEGAGTQAGVARRLRRAPDRLPKRWCPGRGTATRQG</sequence>
<proteinExistence type="predicted"/>
<protein>
    <recommendedName>
        <fullName evidence="4">DUF3105 domain-containing protein</fullName>
    </recommendedName>
</protein>